<dbReference type="PROSITE" id="PS51352">
    <property type="entry name" value="THIOREDOXIN_2"/>
    <property type="match status" value="1"/>
</dbReference>
<dbReference type="GO" id="GO:0003756">
    <property type="term" value="F:protein disulfide isomerase activity"/>
    <property type="evidence" value="ECO:0007669"/>
    <property type="project" value="TreeGrafter"/>
</dbReference>
<name>A0A914RJN4_PAREQ</name>
<evidence type="ECO:0000259" key="3">
    <source>
        <dbReference type="PROSITE" id="PS51352"/>
    </source>
</evidence>
<keyword evidence="4" id="KW-1185">Reference proteome</keyword>
<dbReference type="PROSITE" id="PS00194">
    <property type="entry name" value="THIOREDOXIN_1"/>
    <property type="match status" value="2"/>
</dbReference>
<feature type="chain" id="PRO_5037287014" evidence="2">
    <location>
        <begin position="19"/>
        <end position="180"/>
    </location>
</feature>
<protein>
    <submittedName>
        <fullName evidence="5">Thioredoxin domain-containing protein</fullName>
    </submittedName>
</protein>
<dbReference type="PANTHER" id="PTHR18929">
    <property type="entry name" value="PROTEIN DISULFIDE ISOMERASE"/>
    <property type="match status" value="1"/>
</dbReference>
<proteinExistence type="inferred from homology"/>
<dbReference type="CDD" id="cd02961">
    <property type="entry name" value="PDI_a_family"/>
    <property type="match status" value="1"/>
</dbReference>
<evidence type="ECO:0000256" key="2">
    <source>
        <dbReference type="SAM" id="SignalP"/>
    </source>
</evidence>
<evidence type="ECO:0000313" key="5">
    <source>
        <dbReference type="WBParaSite" id="PEQ_0000498701-mRNA-1"/>
    </source>
</evidence>
<dbReference type="GO" id="GO:0034976">
    <property type="term" value="P:response to endoplasmic reticulum stress"/>
    <property type="evidence" value="ECO:0007669"/>
    <property type="project" value="TreeGrafter"/>
</dbReference>
<dbReference type="Pfam" id="PF00085">
    <property type="entry name" value="Thioredoxin"/>
    <property type="match status" value="2"/>
</dbReference>
<dbReference type="AlphaFoldDB" id="A0A914RJN4"/>
<dbReference type="InterPro" id="IPR013766">
    <property type="entry name" value="Thioredoxin_domain"/>
</dbReference>
<keyword evidence="2" id="KW-0732">Signal</keyword>
<feature type="signal peptide" evidence="2">
    <location>
        <begin position="1"/>
        <end position="18"/>
    </location>
</feature>
<dbReference type="Proteomes" id="UP000887564">
    <property type="component" value="Unplaced"/>
</dbReference>
<organism evidence="4 5">
    <name type="scientific">Parascaris equorum</name>
    <name type="common">Equine roundworm</name>
    <dbReference type="NCBI Taxonomy" id="6256"/>
    <lineage>
        <taxon>Eukaryota</taxon>
        <taxon>Metazoa</taxon>
        <taxon>Ecdysozoa</taxon>
        <taxon>Nematoda</taxon>
        <taxon>Chromadorea</taxon>
        <taxon>Rhabditida</taxon>
        <taxon>Spirurina</taxon>
        <taxon>Ascaridomorpha</taxon>
        <taxon>Ascaridoidea</taxon>
        <taxon>Ascarididae</taxon>
        <taxon>Parascaris</taxon>
    </lineage>
</organism>
<dbReference type="GO" id="GO:0006457">
    <property type="term" value="P:protein folding"/>
    <property type="evidence" value="ECO:0007669"/>
    <property type="project" value="TreeGrafter"/>
</dbReference>
<sequence length="180" mass="20463">MMLSRWILFVLMFGSAISDEEGDELNYEQEDGIIILTERNFDAFIKKNPSVLVEFYAPWCGHCKALAPEYIKAAEKLTIPLAKVDATVETELATRREFDAVYSYFLSEKGIIEWVSERIDPNYKPPPEEVVALTKETFDEVIGSRPLALVEFYAPWCGHCKKLAPEYEKAAKTLKVGVCL</sequence>
<dbReference type="GO" id="GO:0005783">
    <property type="term" value="C:endoplasmic reticulum"/>
    <property type="evidence" value="ECO:0007669"/>
    <property type="project" value="TreeGrafter"/>
</dbReference>
<accession>A0A914RJN4</accession>
<evidence type="ECO:0000313" key="4">
    <source>
        <dbReference type="Proteomes" id="UP000887564"/>
    </source>
</evidence>
<dbReference type="SUPFAM" id="SSF52833">
    <property type="entry name" value="Thioredoxin-like"/>
    <property type="match status" value="2"/>
</dbReference>
<dbReference type="WBParaSite" id="PEQ_0000498701-mRNA-1">
    <property type="protein sequence ID" value="PEQ_0000498701-mRNA-1"/>
    <property type="gene ID" value="PEQ_0000498701"/>
</dbReference>
<dbReference type="Gene3D" id="3.40.30.10">
    <property type="entry name" value="Glutaredoxin"/>
    <property type="match status" value="2"/>
</dbReference>
<reference evidence="5" key="1">
    <citation type="submission" date="2022-11" db="UniProtKB">
        <authorList>
            <consortium name="WormBaseParasite"/>
        </authorList>
    </citation>
    <scope>IDENTIFICATION</scope>
</reference>
<feature type="domain" description="Thioredoxin" evidence="3">
    <location>
        <begin position="11"/>
        <end position="143"/>
    </location>
</feature>
<dbReference type="InterPro" id="IPR017937">
    <property type="entry name" value="Thioredoxin_CS"/>
</dbReference>
<evidence type="ECO:0000256" key="1">
    <source>
        <dbReference type="ARBA" id="ARBA00006347"/>
    </source>
</evidence>
<comment type="similarity">
    <text evidence="1">Belongs to the protein disulfide isomerase family.</text>
</comment>
<dbReference type="InterPro" id="IPR036249">
    <property type="entry name" value="Thioredoxin-like_sf"/>
</dbReference>